<evidence type="ECO:0000256" key="9">
    <source>
        <dbReference type="ARBA" id="ARBA00023136"/>
    </source>
</evidence>
<keyword evidence="4" id="KW-0410">Iron transport</keyword>
<evidence type="ECO:0000256" key="13">
    <source>
        <dbReference type="SAM" id="SignalP"/>
    </source>
</evidence>
<evidence type="ECO:0000256" key="6">
    <source>
        <dbReference type="ARBA" id="ARBA00023004"/>
    </source>
</evidence>
<keyword evidence="2 11" id="KW-0813">Transport</keyword>
<feature type="domain" description="TonB-dependent receptor-like beta-barrel" evidence="14">
    <location>
        <begin position="284"/>
        <end position="692"/>
    </location>
</feature>
<dbReference type="PROSITE" id="PS52016">
    <property type="entry name" value="TONB_DEPENDENT_REC_3"/>
    <property type="match status" value="1"/>
</dbReference>
<evidence type="ECO:0000259" key="15">
    <source>
        <dbReference type="Pfam" id="PF07715"/>
    </source>
</evidence>
<feature type="signal peptide" evidence="13">
    <location>
        <begin position="1"/>
        <end position="25"/>
    </location>
</feature>
<evidence type="ECO:0000256" key="11">
    <source>
        <dbReference type="PROSITE-ProRule" id="PRU01360"/>
    </source>
</evidence>
<evidence type="ECO:0000256" key="5">
    <source>
        <dbReference type="ARBA" id="ARBA00022692"/>
    </source>
</evidence>
<accession>A0A0S3F3L3</accession>
<evidence type="ECO:0000256" key="8">
    <source>
        <dbReference type="ARBA" id="ARBA00023077"/>
    </source>
</evidence>
<name>A0A0S3F3L3_9SPHN</name>
<keyword evidence="9 11" id="KW-0472">Membrane</keyword>
<feature type="chain" id="PRO_5006611916" description="TonB-dependent receptor" evidence="13">
    <location>
        <begin position="26"/>
        <end position="727"/>
    </location>
</feature>
<feature type="domain" description="TonB-dependent receptor plug" evidence="15">
    <location>
        <begin position="62"/>
        <end position="170"/>
    </location>
</feature>
<evidence type="ECO:0008006" key="18">
    <source>
        <dbReference type="Google" id="ProtNLM"/>
    </source>
</evidence>
<dbReference type="InterPro" id="IPR036942">
    <property type="entry name" value="Beta-barrel_TonB_sf"/>
</dbReference>
<keyword evidence="10 11" id="KW-0998">Cell outer membrane</keyword>
<sequence>MKTFIKLLSAGVACSAMTAAMPAIAADAAGQETDAAAAAPQAGTGIEDIVVTGRKRARSEALQETPVSITALSSAQLERAVSKDLTDVGRMTPNASLQPSAQRGVQNFAIRGMGVSGSTPSDEPAVGIFQDGVYWGSNYGALGELFDIEGVEILRGPQGTLFGRNVTGGAVTVRSARPTQETSAKMMLGAGNGLMLEGSAVANLPVVTDTLAARVAVLTRRNDGLFKNDVTGGSYGKTSTFVVRPSLRWTPTPDADITLLGEFYHQYGDSVVVRGISPNTVPGGPLTLPEKEGYVTPSDYFTVSPGDAGFSNVKVYFTMLEANFNIGPGVLTSITGYRKVRARVLTDFDGTPSDGFLQGVRNDQHQWSSELRYAADLNDWLSMTAGGYYFDQSFSFGETRDLNNHASLLGTRSMLDNSSFAAFAEVDIKPVTNLTVTLGGRYTEEKKKASSAPFGACSFDLTTCTFTGPAHYKGDNFSPKIGVSYQVDQGPLFFASMTKGFRSGGFALRGTALASPYDAEKVTAYEAGFKSDWLDRHLRLNVSAYYNKYKDLQRTVLAPDPLLGVIQSVFNAADAEIKGAEFELTAIPFDGLTLGATYGYTRARYKSFLGVADPGSRRFVRVPEHTGNLSADYETALSNGDKAGFHVGGAYSSKYYYDEANLLSQKGYWLVDANIYYRLDSGLTLSAYSRNITNTKYSSWGSTLGALGQNMFPGDPRTYGVRMTAEF</sequence>
<dbReference type="RefSeq" id="WP_062068140.1">
    <property type="nucleotide sequence ID" value="NZ_CP013264.1"/>
</dbReference>
<dbReference type="STRING" id="1332080.ATN00_19855"/>
<dbReference type="SUPFAM" id="SSF56935">
    <property type="entry name" value="Porins"/>
    <property type="match status" value="1"/>
</dbReference>
<evidence type="ECO:0000256" key="3">
    <source>
        <dbReference type="ARBA" id="ARBA00022452"/>
    </source>
</evidence>
<dbReference type="PANTHER" id="PTHR32552:SF81">
    <property type="entry name" value="TONB-DEPENDENT OUTER MEMBRANE RECEPTOR"/>
    <property type="match status" value="1"/>
</dbReference>
<dbReference type="GO" id="GO:0009279">
    <property type="term" value="C:cell outer membrane"/>
    <property type="evidence" value="ECO:0007669"/>
    <property type="project" value="UniProtKB-SubCell"/>
</dbReference>
<dbReference type="InterPro" id="IPR000531">
    <property type="entry name" value="Beta-barrel_TonB"/>
</dbReference>
<dbReference type="Gene3D" id="2.40.170.20">
    <property type="entry name" value="TonB-dependent receptor, beta-barrel domain"/>
    <property type="match status" value="1"/>
</dbReference>
<evidence type="ECO:0000259" key="14">
    <source>
        <dbReference type="Pfam" id="PF00593"/>
    </source>
</evidence>
<evidence type="ECO:0000256" key="4">
    <source>
        <dbReference type="ARBA" id="ARBA00022496"/>
    </source>
</evidence>
<dbReference type="Proteomes" id="UP000056968">
    <property type="component" value="Chromosome"/>
</dbReference>
<comment type="similarity">
    <text evidence="11 12">Belongs to the TonB-dependent receptor family.</text>
</comment>
<reference evidence="16 17" key="1">
    <citation type="submission" date="2015-11" db="EMBL/GenBank/DDBJ databases">
        <title>A Two-component Flavoprotein Monooxygenase System MeaXY Responsible for para-Hydroxylation of 2-Methyl-6-ethylaniline and 2,6-Diethylaniline in Sphingobium baderi DE-13.</title>
        <authorList>
            <person name="Cheng M."/>
            <person name="Meng Q."/>
            <person name="Yang Y."/>
            <person name="Chu C."/>
            <person name="Yan X."/>
            <person name="He J."/>
            <person name="Li S."/>
        </authorList>
    </citation>
    <scope>NUCLEOTIDE SEQUENCE [LARGE SCALE GENOMIC DNA]</scope>
    <source>
        <strain evidence="16 17">DE-13</strain>
    </source>
</reference>
<dbReference type="GO" id="GO:0006826">
    <property type="term" value="P:iron ion transport"/>
    <property type="evidence" value="ECO:0007669"/>
    <property type="project" value="UniProtKB-KW"/>
</dbReference>
<evidence type="ECO:0000256" key="7">
    <source>
        <dbReference type="ARBA" id="ARBA00023065"/>
    </source>
</evidence>
<dbReference type="KEGG" id="sbd:ATN00_19855"/>
<organism evidence="16 17">
    <name type="scientific">Sphingobium baderi</name>
    <dbReference type="NCBI Taxonomy" id="1332080"/>
    <lineage>
        <taxon>Bacteria</taxon>
        <taxon>Pseudomonadati</taxon>
        <taxon>Pseudomonadota</taxon>
        <taxon>Alphaproteobacteria</taxon>
        <taxon>Sphingomonadales</taxon>
        <taxon>Sphingomonadaceae</taxon>
        <taxon>Sphingobium</taxon>
    </lineage>
</organism>
<evidence type="ECO:0000256" key="12">
    <source>
        <dbReference type="RuleBase" id="RU003357"/>
    </source>
</evidence>
<evidence type="ECO:0000256" key="1">
    <source>
        <dbReference type="ARBA" id="ARBA00004571"/>
    </source>
</evidence>
<dbReference type="AlphaFoldDB" id="A0A0S3F3L3"/>
<evidence type="ECO:0000313" key="17">
    <source>
        <dbReference type="Proteomes" id="UP000056968"/>
    </source>
</evidence>
<keyword evidence="13" id="KW-0732">Signal</keyword>
<keyword evidence="7" id="KW-0406">Ion transport</keyword>
<evidence type="ECO:0000256" key="2">
    <source>
        <dbReference type="ARBA" id="ARBA00022448"/>
    </source>
</evidence>
<dbReference type="PANTHER" id="PTHR32552">
    <property type="entry name" value="FERRICHROME IRON RECEPTOR-RELATED"/>
    <property type="match status" value="1"/>
</dbReference>
<dbReference type="Pfam" id="PF07715">
    <property type="entry name" value="Plug"/>
    <property type="match status" value="1"/>
</dbReference>
<evidence type="ECO:0000256" key="10">
    <source>
        <dbReference type="ARBA" id="ARBA00023237"/>
    </source>
</evidence>
<keyword evidence="6" id="KW-0408">Iron</keyword>
<keyword evidence="8 12" id="KW-0798">TonB box</keyword>
<dbReference type="CDD" id="cd01347">
    <property type="entry name" value="ligand_gated_channel"/>
    <property type="match status" value="1"/>
</dbReference>
<comment type="subcellular location">
    <subcellularLocation>
        <location evidence="1 11">Cell outer membrane</location>
        <topology evidence="1 11">Multi-pass membrane protein</topology>
    </subcellularLocation>
</comment>
<dbReference type="InterPro" id="IPR039426">
    <property type="entry name" value="TonB-dep_rcpt-like"/>
</dbReference>
<dbReference type="OrthoDB" id="7618183at2"/>
<dbReference type="InterPro" id="IPR012910">
    <property type="entry name" value="Plug_dom"/>
</dbReference>
<keyword evidence="3 11" id="KW-1134">Transmembrane beta strand</keyword>
<dbReference type="EMBL" id="CP013264">
    <property type="protein sequence ID" value="ALR22231.1"/>
    <property type="molecule type" value="Genomic_DNA"/>
</dbReference>
<gene>
    <name evidence="16" type="ORF">ATN00_19855</name>
</gene>
<proteinExistence type="inferred from homology"/>
<keyword evidence="17" id="KW-1185">Reference proteome</keyword>
<keyword evidence="5 11" id="KW-0812">Transmembrane</keyword>
<protein>
    <recommendedName>
        <fullName evidence="18">TonB-dependent receptor</fullName>
    </recommendedName>
</protein>
<dbReference type="Pfam" id="PF00593">
    <property type="entry name" value="TonB_dep_Rec_b-barrel"/>
    <property type="match status" value="1"/>
</dbReference>
<evidence type="ECO:0000313" key="16">
    <source>
        <dbReference type="EMBL" id="ALR22231.1"/>
    </source>
</evidence>